<reference evidence="4" key="1">
    <citation type="submission" date="2021-02" db="EMBL/GenBank/DDBJ databases">
        <authorList>
            <person name="Nowell W R."/>
        </authorList>
    </citation>
    <scope>NUCLEOTIDE SEQUENCE</scope>
</reference>
<dbReference type="Pfam" id="PF00043">
    <property type="entry name" value="GST_C"/>
    <property type="match status" value="1"/>
</dbReference>
<dbReference type="Proteomes" id="UP000663881">
    <property type="component" value="Unassembled WGS sequence"/>
</dbReference>
<dbReference type="InterPro" id="IPR004046">
    <property type="entry name" value="GST_C"/>
</dbReference>
<dbReference type="InterPro" id="IPR036249">
    <property type="entry name" value="Thioredoxin-like_sf"/>
</dbReference>
<dbReference type="PANTHER" id="PTHR44051">
    <property type="entry name" value="GLUTATHIONE S-TRANSFERASE-RELATED"/>
    <property type="match status" value="1"/>
</dbReference>
<evidence type="ECO:0000256" key="1">
    <source>
        <dbReference type="ARBA" id="ARBA00007409"/>
    </source>
</evidence>
<dbReference type="PROSITE" id="PS50404">
    <property type="entry name" value="GST_NTER"/>
    <property type="match status" value="1"/>
</dbReference>
<evidence type="ECO:0000313" key="5">
    <source>
        <dbReference type="Proteomes" id="UP000663881"/>
    </source>
</evidence>
<feature type="non-terminal residue" evidence="4">
    <location>
        <position position="1"/>
    </location>
</feature>
<protein>
    <recommendedName>
        <fullName evidence="6">Glutathione S-transferase</fullName>
    </recommendedName>
</protein>
<comment type="caution">
    <text evidence="4">The sequence shown here is derived from an EMBL/GenBank/DDBJ whole genome shotgun (WGS) entry which is preliminary data.</text>
</comment>
<proteinExistence type="inferred from homology"/>
<organism evidence="4 5">
    <name type="scientific">Adineta steineri</name>
    <dbReference type="NCBI Taxonomy" id="433720"/>
    <lineage>
        <taxon>Eukaryota</taxon>
        <taxon>Metazoa</taxon>
        <taxon>Spiralia</taxon>
        <taxon>Gnathifera</taxon>
        <taxon>Rotifera</taxon>
        <taxon>Eurotatoria</taxon>
        <taxon>Bdelloidea</taxon>
        <taxon>Adinetida</taxon>
        <taxon>Adinetidae</taxon>
        <taxon>Adineta</taxon>
    </lineage>
</organism>
<dbReference type="InterPro" id="IPR040079">
    <property type="entry name" value="Glutathione_S-Trfase"/>
</dbReference>
<dbReference type="PANTHER" id="PTHR44051:SF8">
    <property type="entry name" value="GLUTATHIONE S-TRANSFERASE GSTA"/>
    <property type="match status" value="1"/>
</dbReference>
<dbReference type="AlphaFoldDB" id="A0A820D2B2"/>
<dbReference type="SFLD" id="SFLDS00019">
    <property type="entry name" value="Glutathione_Transferase_(cytos"/>
    <property type="match status" value="1"/>
</dbReference>
<sequence>NYYQQATLTTSKPTLYFVNGSIPSWRVMMALYEKGIDFEGKRLKVMSTPKETKSAEFLAINPRGLTPTFVDTDGSIIAESLAILHYLEEYYPNTLPLVPVEKSEHIKVLQRIQESQNLVDIYEPLEEIVFKTPKEEQLSHKDSIIKTLQLIDQELAFWEMYLTKTTFIACDHFTLADCAFYPVIAYLIHRGLNLDKFPILKNYINTIKTKPAAIKSHPIDWAEKGGKINIFRVVNNIVVNSNKENE</sequence>
<dbReference type="CDD" id="cd00570">
    <property type="entry name" value="GST_N_family"/>
    <property type="match status" value="1"/>
</dbReference>
<dbReference type="CDD" id="cd00299">
    <property type="entry name" value="GST_C_family"/>
    <property type="match status" value="1"/>
</dbReference>
<dbReference type="SUPFAM" id="SSF47616">
    <property type="entry name" value="GST C-terminal domain-like"/>
    <property type="match status" value="1"/>
</dbReference>
<evidence type="ECO:0000313" key="4">
    <source>
        <dbReference type="EMBL" id="CAF4225054.1"/>
    </source>
</evidence>
<dbReference type="EMBL" id="CAJOAY010010664">
    <property type="protein sequence ID" value="CAF4225054.1"/>
    <property type="molecule type" value="Genomic_DNA"/>
</dbReference>
<dbReference type="InterPro" id="IPR010987">
    <property type="entry name" value="Glutathione-S-Trfase_C-like"/>
</dbReference>
<dbReference type="SUPFAM" id="SSF52833">
    <property type="entry name" value="Thioredoxin-like"/>
    <property type="match status" value="1"/>
</dbReference>
<accession>A0A820D2B2</accession>
<evidence type="ECO:0008006" key="6">
    <source>
        <dbReference type="Google" id="ProtNLM"/>
    </source>
</evidence>
<comment type="similarity">
    <text evidence="1">Belongs to the GST superfamily.</text>
</comment>
<dbReference type="Gene3D" id="3.40.30.10">
    <property type="entry name" value="Glutaredoxin"/>
    <property type="match status" value="1"/>
</dbReference>
<evidence type="ECO:0000259" key="2">
    <source>
        <dbReference type="PROSITE" id="PS50404"/>
    </source>
</evidence>
<dbReference type="InterPro" id="IPR004045">
    <property type="entry name" value="Glutathione_S-Trfase_N"/>
</dbReference>
<feature type="domain" description="GST C-terminal" evidence="3">
    <location>
        <begin position="98"/>
        <end position="228"/>
    </location>
</feature>
<dbReference type="Gene3D" id="1.20.1050.10">
    <property type="match status" value="1"/>
</dbReference>
<dbReference type="PROSITE" id="PS50405">
    <property type="entry name" value="GST_CTER"/>
    <property type="match status" value="1"/>
</dbReference>
<evidence type="ECO:0000259" key="3">
    <source>
        <dbReference type="PROSITE" id="PS50405"/>
    </source>
</evidence>
<dbReference type="Pfam" id="PF13409">
    <property type="entry name" value="GST_N_2"/>
    <property type="match status" value="1"/>
</dbReference>
<feature type="domain" description="GST N-terminal" evidence="2">
    <location>
        <begin position="11"/>
        <end position="95"/>
    </location>
</feature>
<dbReference type="InterPro" id="IPR036282">
    <property type="entry name" value="Glutathione-S-Trfase_C_sf"/>
</dbReference>
<gene>
    <name evidence="4" type="ORF">OKA104_LOCUS42251</name>
</gene>
<dbReference type="SFLD" id="SFLDG00358">
    <property type="entry name" value="Main_(cytGST)"/>
    <property type="match status" value="1"/>
</dbReference>
<name>A0A820D2B2_9BILA</name>